<dbReference type="Pfam" id="PF00675">
    <property type="entry name" value="Peptidase_M16"/>
    <property type="match status" value="1"/>
</dbReference>
<dbReference type="PANTHER" id="PTHR43690">
    <property type="entry name" value="NARDILYSIN"/>
    <property type="match status" value="1"/>
</dbReference>
<dbReference type="GO" id="GO:0046872">
    <property type="term" value="F:metal ion binding"/>
    <property type="evidence" value="ECO:0007669"/>
    <property type="project" value="InterPro"/>
</dbReference>
<feature type="domain" description="Peptidase M16 C-terminal" evidence="7">
    <location>
        <begin position="218"/>
        <end position="406"/>
    </location>
</feature>
<evidence type="ECO:0000256" key="2">
    <source>
        <dbReference type="ARBA" id="ARBA00022670"/>
    </source>
</evidence>
<keyword evidence="2 8" id="KW-0645">Protease</keyword>
<gene>
    <name evidence="8" type="ORF">BDD16_002817</name>
</gene>
<keyword evidence="5" id="KW-0482">Metalloprotease</keyword>
<protein>
    <submittedName>
        <fullName evidence="8">Zinc protease</fullName>
        <ecNumber evidence="8">3.4.24.-</ecNumber>
    </submittedName>
</protein>
<dbReference type="AlphaFoldDB" id="A0A7Y9QYH9"/>
<dbReference type="GO" id="GO:0006508">
    <property type="term" value="P:proteolysis"/>
    <property type="evidence" value="ECO:0007669"/>
    <property type="project" value="UniProtKB-KW"/>
</dbReference>
<dbReference type="Proteomes" id="UP000518288">
    <property type="component" value="Unassembled WGS sequence"/>
</dbReference>
<organism evidence="8 9">
    <name type="scientific">Sphaerotilus montanus</name>
    <dbReference type="NCBI Taxonomy" id="522889"/>
    <lineage>
        <taxon>Bacteria</taxon>
        <taxon>Pseudomonadati</taxon>
        <taxon>Pseudomonadota</taxon>
        <taxon>Betaproteobacteria</taxon>
        <taxon>Burkholderiales</taxon>
        <taxon>Sphaerotilaceae</taxon>
        <taxon>Sphaerotilus</taxon>
    </lineage>
</organism>
<keyword evidence="4" id="KW-0862">Zinc</keyword>
<dbReference type="InterPro" id="IPR011765">
    <property type="entry name" value="Pept_M16_N"/>
</dbReference>
<comment type="caution">
    <text evidence="8">The sequence shown here is derived from an EMBL/GenBank/DDBJ whole genome shotgun (WGS) entry which is preliminary data.</text>
</comment>
<feature type="domain" description="Peptidase M16 N-terminal" evidence="6">
    <location>
        <begin position="73"/>
        <end position="208"/>
    </location>
</feature>
<dbReference type="GO" id="GO:0008237">
    <property type="term" value="F:metallopeptidase activity"/>
    <property type="evidence" value="ECO:0007669"/>
    <property type="project" value="UniProtKB-KW"/>
</dbReference>
<dbReference type="InterPro" id="IPR006311">
    <property type="entry name" value="TAT_signal"/>
</dbReference>
<evidence type="ECO:0000256" key="4">
    <source>
        <dbReference type="ARBA" id="ARBA00022833"/>
    </source>
</evidence>
<dbReference type="EC" id="3.4.24.-" evidence="8"/>
<evidence type="ECO:0000313" key="8">
    <source>
        <dbReference type="EMBL" id="NYG33831.1"/>
    </source>
</evidence>
<reference evidence="8 9" key="1">
    <citation type="submission" date="2020-07" db="EMBL/GenBank/DDBJ databases">
        <title>Genomic Encyclopedia of Archaeal and Bacterial Type Strains, Phase II (KMG-II): from individual species to whole genera.</title>
        <authorList>
            <person name="Goeker M."/>
        </authorList>
    </citation>
    <scope>NUCLEOTIDE SEQUENCE [LARGE SCALE GENOMIC DNA]</scope>
    <source>
        <strain evidence="8 9">DSM 21226</strain>
    </source>
</reference>
<proteinExistence type="inferred from homology"/>
<keyword evidence="9" id="KW-1185">Reference proteome</keyword>
<evidence type="ECO:0000259" key="6">
    <source>
        <dbReference type="Pfam" id="PF00675"/>
    </source>
</evidence>
<dbReference type="Pfam" id="PF05193">
    <property type="entry name" value="Peptidase_M16_C"/>
    <property type="match status" value="1"/>
</dbReference>
<evidence type="ECO:0000256" key="3">
    <source>
        <dbReference type="ARBA" id="ARBA00022801"/>
    </source>
</evidence>
<evidence type="ECO:0000256" key="1">
    <source>
        <dbReference type="ARBA" id="ARBA00007261"/>
    </source>
</evidence>
<dbReference type="RefSeq" id="WP_179634553.1">
    <property type="nucleotide sequence ID" value="NZ_CAXYYM010000022.1"/>
</dbReference>
<dbReference type="SUPFAM" id="SSF63411">
    <property type="entry name" value="LuxS/MPP-like metallohydrolase"/>
    <property type="match status" value="2"/>
</dbReference>
<dbReference type="PANTHER" id="PTHR43690:SF17">
    <property type="entry name" value="PROTEIN YHJJ"/>
    <property type="match status" value="1"/>
</dbReference>
<accession>A0A7Y9QYH9</accession>
<name>A0A7Y9QYH9_9BURK</name>
<dbReference type="Gene3D" id="3.30.830.10">
    <property type="entry name" value="Metalloenzyme, LuxS/M16 peptidase-like"/>
    <property type="match status" value="2"/>
</dbReference>
<comment type="similarity">
    <text evidence="1">Belongs to the peptidase M16 family.</text>
</comment>
<keyword evidence="3 8" id="KW-0378">Hydrolase</keyword>
<dbReference type="InterPro" id="IPR050626">
    <property type="entry name" value="Peptidase_M16"/>
</dbReference>
<dbReference type="PROSITE" id="PS51318">
    <property type="entry name" value="TAT"/>
    <property type="match status" value="1"/>
</dbReference>
<evidence type="ECO:0000256" key="5">
    <source>
        <dbReference type="ARBA" id="ARBA00023049"/>
    </source>
</evidence>
<dbReference type="InterPro" id="IPR011249">
    <property type="entry name" value="Metalloenz_LuxS/M16"/>
</dbReference>
<dbReference type="EMBL" id="JACCFH010000001">
    <property type="protein sequence ID" value="NYG33831.1"/>
    <property type="molecule type" value="Genomic_DNA"/>
</dbReference>
<evidence type="ECO:0000259" key="7">
    <source>
        <dbReference type="Pfam" id="PF05193"/>
    </source>
</evidence>
<sequence>MAHPDARPAGRRRLLRQGAVLLASGGLAGVQAQAPLATVRVPPLSPQVRVLRNGLQVVLLPDEPVAGRAGSGTAALQVWYRVGGKDDPPGRSGFAHLFEHMMFKRTRHLADEAFDRLTEDVGGQNNAFTTEDATAYLNVVPANHVERLLWAEAERMAQLLVTEPQFLSERAVVASEFRQRVLVDPYGRLFNAMAPALWRVHPYRNPVIGRVEDLNAATLGDVQRFHATYYRPDNATLIVAGDIDPSRIHAWVDRYFGPLTAPDTPVPRVSLREPRRERGQGLTLSAPQVPAPALALLWQAPAAAHPDAAPLRVAGALLGQGDSSRLSVGLVEQGRLAQSAGFGVDLHADAGMLSAWAIAAGPSVVGGDARSDPRLPQLEAALLRAVHRLAHGSIPIGELDKVRTQLLTEALVARQTAEGRALAVGWSIVRRQDAGAVDVELAQLQAVRAEDVQRVLRTHVLAAHAVALRYVQGPSAAVSGGPA</sequence>
<dbReference type="InterPro" id="IPR007863">
    <property type="entry name" value="Peptidase_M16_C"/>
</dbReference>
<evidence type="ECO:0000313" key="9">
    <source>
        <dbReference type="Proteomes" id="UP000518288"/>
    </source>
</evidence>